<name>A0A1M5HEH7_9SPHI</name>
<keyword evidence="1" id="KW-0812">Transmembrane</keyword>
<gene>
    <name evidence="2" type="ORF">SAMN04488522_104632</name>
</gene>
<evidence type="ECO:0000313" key="3">
    <source>
        <dbReference type="Proteomes" id="UP000184287"/>
    </source>
</evidence>
<dbReference type="Proteomes" id="UP000184287">
    <property type="component" value="Unassembled WGS sequence"/>
</dbReference>
<keyword evidence="3" id="KW-1185">Reference proteome</keyword>
<feature type="transmembrane region" description="Helical" evidence="1">
    <location>
        <begin position="6"/>
        <end position="26"/>
    </location>
</feature>
<evidence type="ECO:0000313" key="2">
    <source>
        <dbReference type="EMBL" id="SHG14389.1"/>
    </source>
</evidence>
<dbReference type="OrthoDB" id="766217at2"/>
<dbReference type="EMBL" id="FQUQ01000004">
    <property type="protein sequence ID" value="SHG14389.1"/>
    <property type="molecule type" value="Genomic_DNA"/>
</dbReference>
<reference evidence="3" key="1">
    <citation type="submission" date="2016-11" db="EMBL/GenBank/DDBJ databases">
        <authorList>
            <person name="Varghese N."/>
            <person name="Submissions S."/>
        </authorList>
    </citation>
    <scope>NUCLEOTIDE SEQUENCE [LARGE SCALE GENOMIC DNA]</scope>
    <source>
        <strain evidence="3">DSM 16990</strain>
    </source>
</reference>
<keyword evidence="1" id="KW-0472">Membrane</keyword>
<protein>
    <submittedName>
        <fullName evidence="2">Uncharacterized protein</fullName>
    </submittedName>
</protein>
<dbReference type="AlphaFoldDB" id="A0A1M5HEH7"/>
<proteinExistence type="predicted"/>
<dbReference type="RefSeq" id="WP_073233332.1">
    <property type="nucleotide sequence ID" value="NZ_FQUQ01000004.1"/>
</dbReference>
<sequence length="131" mass="15159">MSNLAGHGVLFLSAFAPAVIFIKLAMLQYNRLVASAVELPKKELLENHIRMHFQYVRKQTVRIGRGKDQIEGYFEAYPNGEYFFYSADHTELIRLRKDHLGWGLVCISDGDESKHKFVLPLILYLEARLFN</sequence>
<dbReference type="STRING" id="288992.SAMN04488522_104632"/>
<keyword evidence="1" id="KW-1133">Transmembrane helix</keyword>
<accession>A0A1M5HEH7</accession>
<evidence type="ECO:0000256" key="1">
    <source>
        <dbReference type="SAM" id="Phobius"/>
    </source>
</evidence>
<organism evidence="2 3">
    <name type="scientific">Pedobacter caeni</name>
    <dbReference type="NCBI Taxonomy" id="288992"/>
    <lineage>
        <taxon>Bacteria</taxon>
        <taxon>Pseudomonadati</taxon>
        <taxon>Bacteroidota</taxon>
        <taxon>Sphingobacteriia</taxon>
        <taxon>Sphingobacteriales</taxon>
        <taxon>Sphingobacteriaceae</taxon>
        <taxon>Pedobacter</taxon>
    </lineage>
</organism>